<sequence>MQNKFVRGYLAGTIAGVVMAVLNLISYTLGIAKVRYLDIAAIVVWGDFPESMREEIFAQVLQIAVAGLLGIVFVYLLPKLKYSYPLISGSTYGAAVWVIIHTLGTIFHIPMLEHATPESNLSHLFTAMTYGLVLTVVLARLDCYAESCKH</sequence>
<gene>
    <name evidence="2" type="ORF">SAMN04488500_10326</name>
</gene>
<dbReference type="EMBL" id="FWXI01000003">
    <property type="protein sequence ID" value="SMC43911.1"/>
    <property type="molecule type" value="Genomic_DNA"/>
</dbReference>
<keyword evidence="1" id="KW-0812">Transmembrane</keyword>
<reference evidence="2 3" key="1">
    <citation type="submission" date="2017-04" db="EMBL/GenBank/DDBJ databases">
        <authorList>
            <person name="Afonso C.L."/>
            <person name="Miller P.J."/>
            <person name="Scott M.A."/>
            <person name="Spackman E."/>
            <person name="Goraichik I."/>
            <person name="Dimitrov K.M."/>
            <person name="Suarez D.L."/>
            <person name="Swayne D.E."/>
        </authorList>
    </citation>
    <scope>NUCLEOTIDE SEQUENCE [LARGE SCALE GENOMIC DNA]</scope>
    <source>
        <strain evidence="2 3">DSM 5090</strain>
    </source>
</reference>
<evidence type="ECO:0000313" key="2">
    <source>
        <dbReference type="EMBL" id="SMC43911.1"/>
    </source>
</evidence>
<dbReference type="OrthoDB" id="1796762at2"/>
<protein>
    <recommendedName>
        <fullName evidence="4">DUF1440 domain-containing protein</fullName>
    </recommendedName>
</protein>
<dbReference type="Proteomes" id="UP000192738">
    <property type="component" value="Unassembled WGS sequence"/>
</dbReference>
<organism evidence="2 3">
    <name type="scientific">Sporomusa malonica</name>
    <dbReference type="NCBI Taxonomy" id="112901"/>
    <lineage>
        <taxon>Bacteria</taxon>
        <taxon>Bacillati</taxon>
        <taxon>Bacillota</taxon>
        <taxon>Negativicutes</taxon>
        <taxon>Selenomonadales</taxon>
        <taxon>Sporomusaceae</taxon>
        <taxon>Sporomusa</taxon>
    </lineage>
</organism>
<feature type="transmembrane region" description="Helical" evidence="1">
    <location>
        <begin position="121"/>
        <end position="141"/>
    </location>
</feature>
<dbReference type="AlphaFoldDB" id="A0A1W1Z707"/>
<feature type="transmembrane region" description="Helical" evidence="1">
    <location>
        <begin position="89"/>
        <end position="109"/>
    </location>
</feature>
<name>A0A1W1Z707_9FIRM</name>
<keyword evidence="1" id="KW-1133">Transmembrane helix</keyword>
<evidence type="ECO:0000256" key="1">
    <source>
        <dbReference type="SAM" id="Phobius"/>
    </source>
</evidence>
<dbReference type="RefSeq" id="WP_084574389.1">
    <property type="nucleotide sequence ID" value="NZ_CP155572.1"/>
</dbReference>
<evidence type="ECO:0000313" key="3">
    <source>
        <dbReference type="Proteomes" id="UP000192738"/>
    </source>
</evidence>
<keyword evidence="1" id="KW-0472">Membrane</keyword>
<keyword evidence="3" id="KW-1185">Reference proteome</keyword>
<proteinExistence type="predicted"/>
<feature type="transmembrane region" description="Helical" evidence="1">
    <location>
        <begin position="56"/>
        <end position="77"/>
    </location>
</feature>
<feature type="transmembrane region" description="Helical" evidence="1">
    <location>
        <begin position="9"/>
        <end position="29"/>
    </location>
</feature>
<evidence type="ECO:0008006" key="4">
    <source>
        <dbReference type="Google" id="ProtNLM"/>
    </source>
</evidence>
<accession>A0A1W1Z707</accession>